<evidence type="ECO:0008006" key="4">
    <source>
        <dbReference type="Google" id="ProtNLM"/>
    </source>
</evidence>
<protein>
    <recommendedName>
        <fullName evidence="4">Secreted protein</fullName>
    </recommendedName>
</protein>
<feature type="signal peptide" evidence="1">
    <location>
        <begin position="1"/>
        <end position="20"/>
    </location>
</feature>
<keyword evidence="1" id="KW-0732">Signal</keyword>
<evidence type="ECO:0000256" key="1">
    <source>
        <dbReference type="SAM" id="SignalP"/>
    </source>
</evidence>
<evidence type="ECO:0000313" key="2">
    <source>
        <dbReference type="EMBL" id="KAK4229110.1"/>
    </source>
</evidence>
<feature type="chain" id="PRO_5042845548" description="Secreted protein" evidence="1">
    <location>
        <begin position="21"/>
        <end position="85"/>
    </location>
</feature>
<proteinExistence type="predicted"/>
<accession>A0AAN7BT87</accession>
<keyword evidence="3" id="KW-1185">Reference proteome</keyword>
<reference evidence="2" key="2">
    <citation type="submission" date="2023-05" db="EMBL/GenBank/DDBJ databases">
        <authorList>
            <consortium name="Lawrence Berkeley National Laboratory"/>
            <person name="Steindorff A."/>
            <person name="Hensen N."/>
            <person name="Bonometti L."/>
            <person name="Westerberg I."/>
            <person name="Brannstrom I.O."/>
            <person name="Guillou S."/>
            <person name="Cros-Aarteil S."/>
            <person name="Calhoun S."/>
            <person name="Haridas S."/>
            <person name="Kuo A."/>
            <person name="Mondo S."/>
            <person name="Pangilinan J."/>
            <person name="Riley R."/>
            <person name="Labutti K."/>
            <person name="Andreopoulos B."/>
            <person name="Lipzen A."/>
            <person name="Chen C."/>
            <person name="Yanf M."/>
            <person name="Daum C."/>
            <person name="Ng V."/>
            <person name="Clum A."/>
            <person name="Ohm R."/>
            <person name="Martin F."/>
            <person name="Silar P."/>
            <person name="Natvig D."/>
            <person name="Lalanne C."/>
            <person name="Gautier V."/>
            <person name="Ament-Velasquez S.L."/>
            <person name="Kruys A."/>
            <person name="Hutchinson M.I."/>
            <person name="Powell A.J."/>
            <person name="Barry K."/>
            <person name="Miller A.N."/>
            <person name="Grigoriev I.V."/>
            <person name="Debuchy R."/>
            <person name="Gladieux P."/>
            <person name="Thoren M.H."/>
            <person name="Johannesson H."/>
        </authorList>
    </citation>
    <scope>NUCLEOTIDE SEQUENCE</scope>
    <source>
        <strain evidence="2">CBS 990.96</strain>
    </source>
</reference>
<comment type="caution">
    <text evidence="2">The sequence shown here is derived from an EMBL/GenBank/DDBJ whole genome shotgun (WGS) entry which is preliminary data.</text>
</comment>
<dbReference type="Proteomes" id="UP001301958">
    <property type="component" value="Unassembled WGS sequence"/>
</dbReference>
<dbReference type="AlphaFoldDB" id="A0AAN7BT87"/>
<gene>
    <name evidence="2" type="ORF">QBC38DRAFT_473171</name>
</gene>
<sequence length="85" mass="9874">MNRSGIFRFFIFLFFFPSRSQQAFLLGRSFTVSQPALVWRGLKSCETKKDITVTHTFSLPFGPVPLQISSSNHHYIHTFISDFKE</sequence>
<organism evidence="2 3">
    <name type="scientific">Podospora fimiseda</name>
    <dbReference type="NCBI Taxonomy" id="252190"/>
    <lineage>
        <taxon>Eukaryota</taxon>
        <taxon>Fungi</taxon>
        <taxon>Dikarya</taxon>
        <taxon>Ascomycota</taxon>
        <taxon>Pezizomycotina</taxon>
        <taxon>Sordariomycetes</taxon>
        <taxon>Sordariomycetidae</taxon>
        <taxon>Sordariales</taxon>
        <taxon>Podosporaceae</taxon>
        <taxon>Podospora</taxon>
    </lineage>
</organism>
<dbReference type="EMBL" id="MU865311">
    <property type="protein sequence ID" value="KAK4229110.1"/>
    <property type="molecule type" value="Genomic_DNA"/>
</dbReference>
<evidence type="ECO:0000313" key="3">
    <source>
        <dbReference type="Proteomes" id="UP001301958"/>
    </source>
</evidence>
<reference evidence="2" key="1">
    <citation type="journal article" date="2023" name="Mol. Phylogenet. Evol.">
        <title>Genome-scale phylogeny and comparative genomics of the fungal order Sordariales.</title>
        <authorList>
            <person name="Hensen N."/>
            <person name="Bonometti L."/>
            <person name="Westerberg I."/>
            <person name="Brannstrom I.O."/>
            <person name="Guillou S."/>
            <person name="Cros-Aarteil S."/>
            <person name="Calhoun S."/>
            <person name="Haridas S."/>
            <person name="Kuo A."/>
            <person name="Mondo S."/>
            <person name="Pangilinan J."/>
            <person name="Riley R."/>
            <person name="LaButti K."/>
            <person name="Andreopoulos B."/>
            <person name="Lipzen A."/>
            <person name="Chen C."/>
            <person name="Yan M."/>
            <person name="Daum C."/>
            <person name="Ng V."/>
            <person name="Clum A."/>
            <person name="Steindorff A."/>
            <person name="Ohm R.A."/>
            <person name="Martin F."/>
            <person name="Silar P."/>
            <person name="Natvig D.O."/>
            <person name="Lalanne C."/>
            <person name="Gautier V."/>
            <person name="Ament-Velasquez S.L."/>
            <person name="Kruys A."/>
            <person name="Hutchinson M.I."/>
            <person name="Powell A.J."/>
            <person name="Barry K."/>
            <person name="Miller A.N."/>
            <person name="Grigoriev I.V."/>
            <person name="Debuchy R."/>
            <person name="Gladieux P."/>
            <person name="Hiltunen Thoren M."/>
            <person name="Johannesson H."/>
        </authorList>
    </citation>
    <scope>NUCLEOTIDE SEQUENCE</scope>
    <source>
        <strain evidence="2">CBS 990.96</strain>
    </source>
</reference>
<name>A0AAN7BT87_9PEZI</name>